<dbReference type="Proteomes" id="UP001642484">
    <property type="component" value="Unassembled WGS sequence"/>
</dbReference>
<name>A0ABP0N6Y1_9DINO</name>
<keyword evidence="2" id="KW-1185">Reference proteome</keyword>
<evidence type="ECO:0000313" key="2">
    <source>
        <dbReference type="Proteomes" id="UP001642484"/>
    </source>
</evidence>
<gene>
    <name evidence="1" type="ORF">CCMP2556_LOCUS29281</name>
</gene>
<proteinExistence type="predicted"/>
<dbReference type="Gene3D" id="1.25.10.10">
    <property type="entry name" value="Leucine-rich Repeat Variant"/>
    <property type="match status" value="1"/>
</dbReference>
<protein>
    <recommendedName>
        <fullName evidence="3">F-box domain-containing protein</fullName>
    </recommendedName>
</protein>
<organism evidence="1 2">
    <name type="scientific">Durusdinium trenchii</name>
    <dbReference type="NCBI Taxonomy" id="1381693"/>
    <lineage>
        <taxon>Eukaryota</taxon>
        <taxon>Sar</taxon>
        <taxon>Alveolata</taxon>
        <taxon>Dinophyceae</taxon>
        <taxon>Suessiales</taxon>
        <taxon>Symbiodiniaceae</taxon>
        <taxon>Durusdinium</taxon>
    </lineage>
</organism>
<accession>A0ABP0N6Y1</accession>
<dbReference type="InterPro" id="IPR011989">
    <property type="entry name" value="ARM-like"/>
</dbReference>
<evidence type="ECO:0000313" key="1">
    <source>
        <dbReference type="EMBL" id="CAK9059476.1"/>
    </source>
</evidence>
<evidence type="ECO:0008006" key="3">
    <source>
        <dbReference type="Google" id="ProtNLM"/>
    </source>
</evidence>
<sequence>MCSSFCYHADSHQEFVLQGGVRLVIQMYSKSKVEHVRLCCLLCLLYLAESGSSQRAIAQEKGVKMLLTACENETHIDLIVNALKALIPFACSDEFRPQLGMDGALDTFSAFMFSDQLQLQQLGIYLLQNLLEPWHRMALPADVLPKVLAFAPADLQCLSSLRAVSRDVKERTEAGWWKEQVRQMKAFVDRHANLFADDPEIDEENDAGTTEEQQEAFARNILLWVKPLLVNQPWRTDASHGVHGDDSTLQAAYINLRRALANLGERRNHVLKDICQQARFIEGCHLRQSHTARHAVHTIVSQDDANLETTETRSEDAMSGSFAHTEMTRDGNFQAELMTICSRLGISDEVAQDLLTTLEQRGILPSLPHVDRFDESSLAGESKALDRMQQGMSEEQARATCRQIQEQGVMPATAILDVRSEIAMPRSRGQYLWILV</sequence>
<comment type="caution">
    <text evidence="1">The sequence shown here is derived from an EMBL/GenBank/DDBJ whole genome shotgun (WGS) entry which is preliminary data.</text>
</comment>
<dbReference type="SUPFAM" id="SSF48371">
    <property type="entry name" value="ARM repeat"/>
    <property type="match status" value="1"/>
</dbReference>
<dbReference type="InterPro" id="IPR016024">
    <property type="entry name" value="ARM-type_fold"/>
</dbReference>
<dbReference type="EMBL" id="CAXAMN010021429">
    <property type="protein sequence ID" value="CAK9059476.1"/>
    <property type="molecule type" value="Genomic_DNA"/>
</dbReference>
<reference evidence="1 2" key="1">
    <citation type="submission" date="2024-02" db="EMBL/GenBank/DDBJ databases">
        <authorList>
            <person name="Chen Y."/>
            <person name="Shah S."/>
            <person name="Dougan E. K."/>
            <person name="Thang M."/>
            <person name="Chan C."/>
        </authorList>
    </citation>
    <scope>NUCLEOTIDE SEQUENCE [LARGE SCALE GENOMIC DNA]</scope>
</reference>